<dbReference type="Proteomes" id="UP001278766">
    <property type="component" value="Unassembled WGS sequence"/>
</dbReference>
<dbReference type="AlphaFoldDB" id="A0AAE0HS24"/>
<evidence type="ECO:0000256" key="8">
    <source>
        <dbReference type="RuleBase" id="RU366063"/>
    </source>
</evidence>
<dbReference type="RefSeq" id="XP_062665010.1">
    <property type="nucleotide sequence ID" value="XM_062805555.1"/>
</dbReference>
<keyword evidence="12" id="KW-1185">Reference proteome</keyword>
<dbReference type="GO" id="GO:0006744">
    <property type="term" value="P:ubiquinone biosynthetic process"/>
    <property type="evidence" value="ECO:0007669"/>
    <property type="project" value="UniProtKB-UniRule"/>
</dbReference>
<dbReference type="GO" id="GO:0005743">
    <property type="term" value="C:mitochondrial inner membrane"/>
    <property type="evidence" value="ECO:0007669"/>
    <property type="project" value="TreeGrafter"/>
</dbReference>
<comment type="function">
    <text evidence="8">Membrane-associated protein that warps the membrane surface to access and bind aromatic isoprenes with high specificity, including ubiquinone (CoQ) isoprene intermediates and presents them directly to Coq7, therefore facilitating the Coq7-mediated hydroxylase step. Participates in the biosynthesis of coenzyme Q, also named ubiquinone, an essential lipid-soluble electron transporter for aerobic cellular respiration.</text>
</comment>
<organism evidence="11 12">
    <name type="scientific">Chaetomium fimeti</name>
    <dbReference type="NCBI Taxonomy" id="1854472"/>
    <lineage>
        <taxon>Eukaryota</taxon>
        <taxon>Fungi</taxon>
        <taxon>Dikarya</taxon>
        <taxon>Ascomycota</taxon>
        <taxon>Pezizomycotina</taxon>
        <taxon>Sordariomycetes</taxon>
        <taxon>Sordariomycetidae</taxon>
        <taxon>Sordariales</taxon>
        <taxon>Chaetomiaceae</taxon>
        <taxon>Chaetomium</taxon>
    </lineage>
</organism>
<accession>A0AAE0HS24</accession>
<comment type="similarity">
    <text evidence="3 8">Belongs to the COQ9 family.</text>
</comment>
<feature type="domain" description="COQ9 C-terminal" evidence="10">
    <location>
        <begin position="361"/>
        <end position="431"/>
    </location>
</feature>
<dbReference type="InterPro" id="IPR012762">
    <property type="entry name" value="Ubiq_biosynth_COQ9"/>
</dbReference>
<protein>
    <recommendedName>
        <fullName evidence="8">Ubiquinone biosynthesis protein</fullName>
    </recommendedName>
</protein>
<keyword evidence="4 8" id="KW-0831">Ubiquinone biosynthesis</keyword>
<evidence type="ECO:0000313" key="11">
    <source>
        <dbReference type="EMBL" id="KAK3301496.1"/>
    </source>
</evidence>
<evidence type="ECO:0000259" key="10">
    <source>
        <dbReference type="Pfam" id="PF08511"/>
    </source>
</evidence>
<keyword evidence="7 8" id="KW-0496">Mitochondrion</keyword>
<evidence type="ECO:0000313" key="12">
    <source>
        <dbReference type="Proteomes" id="UP001278766"/>
    </source>
</evidence>
<proteinExistence type="inferred from homology"/>
<gene>
    <name evidence="11" type="ORF">B0H64DRAFT_422131</name>
</gene>
<evidence type="ECO:0000256" key="1">
    <source>
        <dbReference type="ARBA" id="ARBA00004173"/>
    </source>
</evidence>
<dbReference type="PANTHER" id="PTHR21427">
    <property type="entry name" value="UBIQUINONE BIOSYNTHESIS PROTEIN COQ9, MITOCHONDRIAL"/>
    <property type="match status" value="1"/>
</dbReference>
<comment type="caution">
    <text evidence="11">The sequence shown here is derived from an EMBL/GenBank/DDBJ whole genome shotgun (WGS) entry which is preliminary data.</text>
</comment>
<dbReference type="Pfam" id="PF08511">
    <property type="entry name" value="COQ9"/>
    <property type="match status" value="1"/>
</dbReference>
<comment type="pathway">
    <text evidence="2 8">Cofactor biosynthesis; ubiquinone biosynthesis.</text>
</comment>
<comment type="subcellular location">
    <subcellularLocation>
        <location evidence="1 8">Mitochondrion</location>
    </subcellularLocation>
</comment>
<dbReference type="InterPro" id="IPR013718">
    <property type="entry name" value="COQ9_C"/>
</dbReference>
<dbReference type="NCBIfam" id="TIGR02396">
    <property type="entry name" value="diverge_rpsU"/>
    <property type="match status" value="1"/>
</dbReference>
<dbReference type="GO" id="GO:0008289">
    <property type="term" value="F:lipid binding"/>
    <property type="evidence" value="ECO:0007669"/>
    <property type="project" value="UniProtKB-UniRule"/>
</dbReference>
<evidence type="ECO:0000256" key="4">
    <source>
        <dbReference type="ARBA" id="ARBA00022688"/>
    </source>
</evidence>
<evidence type="ECO:0000256" key="3">
    <source>
        <dbReference type="ARBA" id="ARBA00010766"/>
    </source>
</evidence>
<evidence type="ECO:0000256" key="9">
    <source>
        <dbReference type="SAM" id="MobiDB-lite"/>
    </source>
</evidence>
<reference evidence="11" key="1">
    <citation type="journal article" date="2023" name="Mol. Phylogenet. Evol.">
        <title>Genome-scale phylogeny and comparative genomics of the fungal order Sordariales.</title>
        <authorList>
            <person name="Hensen N."/>
            <person name="Bonometti L."/>
            <person name="Westerberg I."/>
            <person name="Brannstrom I.O."/>
            <person name="Guillou S."/>
            <person name="Cros-Aarteil S."/>
            <person name="Calhoun S."/>
            <person name="Haridas S."/>
            <person name="Kuo A."/>
            <person name="Mondo S."/>
            <person name="Pangilinan J."/>
            <person name="Riley R."/>
            <person name="LaButti K."/>
            <person name="Andreopoulos B."/>
            <person name="Lipzen A."/>
            <person name="Chen C."/>
            <person name="Yan M."/>
            <person name="Daum C."/>
            <person name="Ng V."/>
            <person name="Clum A."/>
            <person name="Steindorff A."/>
            <person name="Ohm R.A."/>
            <person name="Martin F."/>
            <person name="Silar P."/>
            <person name="Natvig D.O."/>
            <person name="Lalanne C."/>
            <person name="Gautier V."/>
            <person name="Ament-Velasquez S.L."/>
            <person name="Kruys A."/>
            <person name="Hutchinson M.I."/>
            <person name="Powell A.J."/>
            <person name="Barry K."/>
            <person name="Miller A.N."/>
            <person name="Grigoriev I.V."/>
            <person name="Debuchy R."/>
            <person name="Gladieux P."/>
            <person name="Hiltunen Thoren M."/>
            <person name="Johannesson H."/>
        </authorList>
    </citation>
    <scope>NUCLEOTIDE SEQUENCE</scope>
    <source>
        <strain evidence="11">CBS 168.71</strain>
    </source>
</reference>
<sequence length="460" mass="49696">MTSPGVFSSVFPWLAASCISIPLLMNALKIIFLSDFSVIPLLLIGNDFRGNEAPGTTFLAFHSEADKCHHQPPTEESGQVRLSLLTPDQPERRERPVNACRAILENTQRSVLQAQRQRNGGARLEFWLGVGAACLPGVAVRRSRSLGVAPGTTARRSAFRDLGPSGTRLTRADPIGQQPTDNETPTTTTPPVLCRNISITRARPITTFSNRPLQPQSLRHQPPSTPKLPAPIRTYHSHDHPAPPGPFTPAEAALLAAAYAHVPSHGFTPESLALGARDTGLLDISPSILPDGVFSLIHWHLYAQRTSLAGKTKDAVAEGGASTVGERVEALTWARLRGNVESGIVGRWQEALAIMAQPSYIPASAKELAQLADEILYLAGDVSVDPTWYTKRASLSAIYVAAELFQTTDQSPECRETRAFLRRRLDEAARAGGAVRSIGEWVGFNASAAVNVLRSKGVRI</sequence>
<evidence type="ECO:0000256" key="6">
    <source>
        <dbReference type="ARBA" id="ARBA00023121"/>
    </source>
</evidence>
<evidence type="ECO:0000256" key="5">
    <source>
        <dbReference type="ARBA" id="ARBA00022946"/>
    </source>
</evidence>
<dbReference type="Gene3D" id="1.10.357.10">
    <property type="entry name" value="Tetracycline Repressor, domain 2"/>
    <property type="match status" value="1"/>
</dbReference>
<dbReference type="PANTHER" id="PTHR21427:SF19">
    <property type="entry name" value="UBIQUINONE BIOSYNTHESIS PROTEIN COQ9, MITOCHONDRIAL"/>
    <property type="match status" value="1"/>
</dbReference>
<name>A0AAE0HS24_9PEZI</name>
<dbReference type="GeneID" id="87842503"/>
<feature type="region of interest" description="Disordered" evidence="9">
    <location>
        <begin position="156"/>
        <end position="192"/>
    </location>
</feature>
<keyword evidence="5" id="KW-0809">Transit peptide</keyword>
<evidence type="ECO:0000256" key="2">
    <source>
        <dbReference type="ARBA" id="ARBA00004749"/>
    </source>
</evidence>
<keyword evidence="6 8" id="KW-0446">Lipid-binding</keyword>
<dbReference type="EMBL" id="JAUEPN010000001">
    <property type="protein sequence ID" value="KAK3301496.1"/>
    <property type="molecule type" value="Genomic_DNA"/>
</dbReference>
<reference evidence="11" key="2">
    <citation type="submission" date="2023-06" db="EMBL/GenBank/DDBJ databases">
        <authorList>
            <consortium name="Lawrence Berkeley National Laboratory"/>
            <person name="Haridas S."/>
            <person name="Hensen N."/>
            <person name="Bonometti L."/>
            <person name="Westerberg I."/>
            <person name="Brannstrom I.O."/>
            <person name="Guillou S."/>
            <person name="Cros-Aarteil S."/>
            <person name="Calhoun S."/>
            <person name="Kuo A."/>
            <person name="Mondo S."/>
            <person name="Pangilinan J."/>
            <person name="Riley R."/>
            <person name="Labutti K."/>
            <person name="Andreopoulos B."/>
            <person name="Lipzen A."/>
            <person name="Chen C."/>
            <person name="Yanf M."/>
            <person name="Daum C."/>
            <person name="Ng V."/>
            <person name="Clum A."/>
            <person name="Steindorff A."/>
            <person name="Ohm R."/>
            <person name="Martin F."/>
            <person name="Silar P."/>
            <person name="Natvig D."/>
            <person name="Lalanne C."/>
            <person name="Gautier V."/>
            <person name="Ament-Velasquez S.L."/>
            <person name="Kruys A."/>
            <person name="Hutchinson M.I."/>
            <person name="Powell A.J."/>
            <person name="Barry K."/>
            <person name="Miller A.N."/>
            <person name="Grigoriev I.V."/>
            <person name="Debuchy R."/>
            <person name="Gladieux P."/>
            <person name="Thoren M.H."/>
            <person name="Johannesson H."/>
        </authorList>
    </citation>
    <scope>NUCLEOTIDE SEQUENCE</scope>
    <source>
        <strain evidence="11">CBS 168.71</strain>
    </source>
</reference>
<evidence type="ECO:0000256" key="7">
    <source>
        <dbReference type="ARBA" id="ARBA00023128"/>
    </source>
</evidence>